<gene>
    <name evidence="2" type="ORF">GCM10009547_27180</name>
</gene>
<dbReference type="Gene3D" id="3.10.180.10">
    <property type="entry name" value="2,3-Dihydroxybiphenyl 1,2-Dioxygenase, domain 1"/>
    <property type="match status" value="1"/>
</dbReference>
<dbReference type="InterPro" id="IPR004360">
    <property type="entry name" value="Glyas_Fos-R_dOase_dom"/>
</dbReference>
<evidence type="ECO:0000313" key="3">
    <source>
        <dbReference type="Proteomes" id="UP001500957"/>
    </source>
</evidence>
<comment type="caution">
    <text evidence="2">The sequence shown here is derived from an EMBL/GenBank/DDBJ whole genome shotgun (WGS) entry which is preliminary data.</text>
</comment>
<dbReference type="PROSITE" id="PS51819">
    <property type="entry name" value="VOC"/>
    <property type="match status" value="1"/>
</dbReference>
<evidence type="ECO:0000313" key="2">
    <source>
        <dbReference type="EMBL" id="GAA0622778.1"/>
    </source>
</evidence>
<feature type="domain" description="VOC" evidence="1">
    <location>
        <begin position="5"/>
        <end position="132"/>
    </location>
</feature>
<dbReference type="InterPro" id="IPR037523">
    <property type="entry name" value="VOC_core"/>
</dbReference>
<dbReference type="Pfam" id="PF00903">
    <property type="entry name" value="Glyoxalase"/>
    <property type="match status" value="1"/>
</dbReference>
<keyword evidence="3" id="KW-1185">Reference proteome</keyword>
<proteinExistence type="predicted"/>
<dbReference type="InterPro" id="IPR029068">
    <property type="entry name" value="Glyas_Bleomycin-R_OHBP_Dase"/>
</dbReference>
<dbReference type="SUPFAM" id="SSF54593">
    <property type="entry name" value="Glyoxalase/Bleomycin resistance protein/Dihydroxybiphenyl dioxygenase"/>
    <property type="match status" value="1"/>
</dbReference>
<reference evidence="2 3" key="1">
    <citation type="journal article" date="2019" name="Int. J. Syst. Evol. Microbiol.">
        <title>The Global Catalogue of Microorganisms (GCM) 10K type strain sequencing project: providing services to taxonomists for standard genome sequencing and annotation.</title>
        <authorList>
            <consortium name="The Broad Institute Genomics Platform"/>
            <consortium name="The Broad Institute Genome Sequencing Center for Infectious Disease"/>
            <person name="Wu L."/>
            <person name="Ma J."/>
        </authorList>
    </citation>
    <scope>NUCLEOTIDE SEQUENCE [LARGE SCALE GENOMIC DNA]</scope>
    <source>
        <strain evidence="2 3">JCM 10671</strain>
    </source>
</reference>
<name>A0ABN1GXK3_9ACTN</name>
<dbReference type="RefSeq" id="WP_344605585.1">
    <property type="nucleotide sequence ID" value="NZ_BAAAHE010000021.1"/>
</dbReference>
<sequence length="157" mass="17170">MLTSGFDHVAVLTADLDGFVAFFQEVFDAEVLDCRQELPAGMRMAFLKVGPDAEFNLFQLDGNDEAAKQLPMFSRGRMDHFGLRAASMSDFETIRDRLIGRGASDGFVTDFGPVFSCFFVGPEGLEAEVCVANPDWKPGDVVNSPGTPARRFHPEAA</sequence>
<protein>
    <recommendedName>
        <fullName evidence="1">VOC domain-containing protein</fullName>
    </recommendedName>
</protein>
<dbReference type="EMBL" id="BAAAHE010000021">
    <property type="protein sequence ID" value="GAA0622778.1"/>
    <property type="molecule type" value="Genomic_DNA"/>
</dbReference>
<accession>A0ABN1GXK3</accession>
<evidence type="ECO:0000259" key="1">
    <source>
        <dbReference type="PROSITE" id="PS51819"/>
    </source>
</evidence>
<dbReference type="Proteomes" id="UP001500957">
    <property type="component" value="Unassembled WGS sequence"/>
</dbReference>
<organism evidence="2 3">
    <name type="scientific">Sporichthya brevicatena</name>
    <dbReference type="NCBI Taxonomy" id="171442"/>
    <lineage>
        <taxon>Bacteria</taxon>
        <taxon>Bacillati</taxon>
        <taxon>Actinomycetota</taxon>
        <taxon>Actinomycetes</taxon>
        <taxon>Sporichthyales</taxon>
        <taxon>Sporichthyaceae</taxon>
        <taxon>Sporichthya</taxon>
    </lineage>
</organism>